<sequence length="82" mass="9374">MAEKPDFFYEDFANGATVIGNWQGKNYIIKMQIKTLKLDLKVVVRETGSWSSELIGPFHKKKIARFSNDGHFSGCLNKVSYE</sequence>
<dbReference type="EMBL" id="CALNXI010001707">
    <property type="protein sequence ID" value="CAH3175400.1"/>
    <property type="molecule type" value="Genomic_DNA"/>
</dbReference>
<name>A0ABN8RDP1_9CNID</name>
<gene>
    <name evidence="1" type="ORF">PEVE_00010119</name>
</gene>
<protein>
    <submittedName>
        <fullName evidence="1">Uncharacterized protein</fullName>
    </submittedName>
</protein>
<keyword evidence="2" id="KW-1185">Reference proteome</keyword>
<proteinExistence type="predicted"/>
<reference evidence="1 2" key="1">
    <citation type="submission" date="2022-05" db="EMBL/GenBank/DDBJ databases">
        <authorList>
            <consortium name="Genoscope - CEA"/>
            <person name="William W."/>
        </authorList>
    </citation>
    <scope>NUCLEOTIDE SEQUENCE [LARGE SCALE GENOMIC DNA]</scope>
</reference>
<dbReference type="Proteomes" id="UP001159427">
    <property type="component" value="Unassembled WGS sequence"/>
</dbReference>
<evidence type="ECO:0000313" key="1">
    <source>
        <dbReference type="EMBL" id="CAH3175400.1"/>
    </source>
</evidence>
<evidence type="ECO:0000313" key="2">
    <source>
        <dbReference type="Proteomes" id="UP001159427"/>
    </source>
</evidence>
<organism evidence="1 2">
    <name type="scientific">Porites evermanni</name>
    <dbReference type="NCBI Taxonomy" id="104178"/>
    <lineage>
        <taxon>Eukaryota</taxon>
        <taxon>Metazoa</taxon>
        <taxon>Cnidaria</taxon>
        <taxon>Anthozoa</taxon>
        <taxon>Hexacorallia</taxon>
        <taxon>Scleractinia</taxon>
        <taxon>Fungiina</taxon>
        <taxon>Poritidae</taxon>
        <taxon>Porites</taxon>
    </lineage>
</organism>
<accession>A0ABN8RDP1</accession>
<comment type="caution">
    <text evidence="1">The sequence shown here is derived from an EMBL/GenBank/DDBJ whole genome shotgun (WGS) entry which is preliminary data.</text>
</comment>